<reference evidence="10 11" key="1">
    <citation type="journal article" date="2024" name="Plant J.">
        <title>Genome sequences and population genomics reveal climatic adaptation and genomic divergence between two closely related sweetgum species.</title>
        <authorList>
            <person name="Xu W.Q."/>
            <person name="Ren C.Q."/>
            <person name="Zhang X.Y."/>
            <person name="Comes H.P."/>
            <person name="Liu X.H."/>
            <person name="Li Y.G."/>
            <person name="Kettle C.J."/>
            <person name="Jalonen R."/>
            <person name="Gaisberger H."/>
            <person name="Ma Y.Z."/>
            <person name="Qiu Y.X."/>
        </authorList>
    </citation>
    <scope>NUCLEOTIDE SEQUENCE [LARGE SCALE GENOMIC DNA]</scope>
    <source>
        <strain evidence="10">Hangzhou</strain>
    </source>
</reference>
<dbReference type="GO" id="GO:0005737">
    <property type="term" value="C:cytoplasm"/>
    <property type="evidence" value="ECO:0007669"/>
    <property type="project" value="TreeGrafter"/>
</dbReference>
<keyword evidence="6" id="KW-0833">Ubl conjugation pathway</keyword>
<comment type="catalytic activity">
    <reaction evidence="1">
        <text>S-ubiquitinyl-[E2 ubiquitin-conjugating enzyme]-L-cysteine + [acceptor protein]-L-lysine = [E2 ubiquitin-conjugating enzyme]-L-cysteine + N(6)-ubiquitinyl-[acceptor protein]-L-lysine.</text>
        <dbReference type="EC" id="2.3.2.27"/>
    </reaction>
</comment>
<dbReference type="Proteomes" id="UP001415857">
    <property type="component" value="Unassembled WGS sequence"/>
</dbReference>
<dbReference type="PROSITE" id="PS50089">
    <property type="entry name" value="ZF_RING_2"/>
    <property type="match status" value="1"/>
</dbReference>
<dbReference type="SUPFAM" id="SSF57850">
    <property type="entry name" value="RING/U-box"/>
    <property type="match status" value="1"/>
</dbReference>
<dbReference type="GO" id="GO:0008270">
    <property type="term" value="F:zinc ion binding"/>
    <property type="evidence" value="ECO:0007669"/>
    <property type="project" value="UniProtKB-KW"/>
</dbReference>
<dbReference type="PANTHER" id="PTHR15710:SF18">
    <property type="entry name" value="RING-TYPE E3 UBIQUITIN TRANSFERASE"/>
    <property type="match status" value="1"/>
</dbReference>
<keyword evidence="5 8" id="KW-0863">Zinc-finger</keyword>
<name>A0AAP0NCJ1_LIQFO</name>
<dbReference type="EMBL" id="JBBPBK010000014">
    <property type="protein sequence ID" value="KAK9270423.1"/>
    <property type="molecule type" value="Genomic_DNA"/>
</dbReference>
<keyword evidence="7" id="KW-0862">Zinc</keyword>
<feature type="domain" description="RING-type" evidence="9">
    <location>
        <begin position="204"/>
        <end position="245"/>
    </location>
</feature>
<evidence type="ECO:0000256" key="2">
    <source>
        <dbReference type="ARBA" id="ARBA00012483"/>
    </source>
</evidence>
<dbReference type="InterPro" id="IPR001841">
    <property type="entry name" value="Znf_RING"/>
</dbReference>
<evidence type="ECO:0000256" key="8">
    <source>
        <dbReference type="PROSITE-ProRule" id="PRU00175"/>
    </source>
</evidence>
<dbReference type="AlphaFoldDB" id="A0AAP0NCJ1"/>
<evidence type="ECO:0000256" key="1">
    <source>
        <dbReference type="ARBA" id="ARBA00000900"/>
    </source>
</evidence>
<dbReference type="PANTHER" id="PTHR15710">
    <property type="entry name" value="E3 UBIQUITIN-PROTEIN LIGASE PRAJA"/>
    <property type="match status" value="1"/>
</dbReference>
<dbReference type="GO" id="GO:0061630">
    <property type="term" value="F:ubiquitin protein ligase activity"/>
    <property type="evidence" value="ECO:0007669"/>
    <property type="project" value="UniProtKB-EC"/>
</dbReference>
<organism evidence="10 11">
    <name type="scientific">Liquidambar formosana</name>
    <name type="common">Formosan gum</name>
    <dbReference type="NCBI Taxonomy" id="63359"/>
    <lineage>
        <taxon>Eukaryota</taxon>
        <taxon>Viridiplantae</taxon>
        <taxon>Streptophyta</taxon>
        <taxon>Embryophyta</taxon>
        <taxon>Tracheophyta</taxon>
        <taxon>Spermatophyta</taxon>
        <taxon>Magnoliopsida</taxon>
        <taxon>eudicotyledons</taxon>
        <taxon>Gunneridae</taxon>
        <taxon>Pentapetalae</taxon>
        <taxon>Saxifragales</taxon>
        <taxon>Altingiaceae</taxon>
        <taxon>Liquidambar</taxon>
    </lineage>
</organism>
<evidence type="ECO:0000256" key="7">
    <source>
        <dbReference type="ARBA" id="ARBA00022833"/>
    </source>
</evidence>
<comment type="caution">
    <text evidence="10">The sequence shown here is derived from an EMBL/GenBank/DDBJ whole genome shotgun (WGS) entry which is preliminary data.</text>
</comment>
<accession>A0AAP0NCJ1</accession>
<sequence length="312" mass="34933">MSLIPPPVDVPLSSTPPPADATRNYLHYMCCHCLRTVIIASGNPSEIVCPRCSGQVLCEIVTRPRLVADFNGLGFGYMGPPEPDPRFRRRRRSRSFDGRGRIDAENELHGLSWIVLRPTGPPHPAGPPLTFDPTYFLQLMERDRPAPPCPAGPPLTLDPRYFLQLFVIVTQNDRPGPPPASDSAIDAVPTVKITPDHLTNEPHCPVCGEEFNLGVEVRELPCNHVFHSDCIVPWLRLHNSCPVCRHELPVAARDICIHDGDSSEAPHGEGEGSRHRRCLRWRQLMALWPFRSRYRRVNLQVDSVAAPREGEN</sequence>
<dbReference type="Gene3D" id="3.30.40.10">
    <property type="entry name" value="Zinc/RING finger domain, C3HC4 (zinc finger)"/>
    <property type="match status" value="1"/>
</dbReference>
<evidence type="ECO:0000256" key="6">
    <source>
        <dbReference type="ARBA" id="ARBA00022786"/>
    </source>
</evidence>
<evidence type="ECO:0000256" key="4">
    <source>
        <dbReference type="ARBA" id="ARBA00022723"/>
    </source>
</evidence>
<dbReference type="GO" id="GO:0016567">
    <property type="term" value="P:protein ubiquitination"/>
    <property type="evidence" value="ECO:0007669"/>
    <property type="project" value="TreeGrafter"/>
</dbReference>
<evidence type="ECO:0000259" key="9">
    <source>
        <dbReference type="PROSITE" id="PS50089"/>
    </source>
</evidence>
<proteinExistence type="predicted"/>
<dbReference type="SMART" id="SM00184">
    <property type="entry name" value="RING"/>
    <property type="match status" value="1"/>
</dbReference>
<evidence type="ECO:0000256" key="5">
    <source>
        <dbReference type="ARBA" id="ARBA00022771"/>
    </source>
</evidence>
<evidence type="ECO:0000313" key="11">
    <source>
        <dbReference type="Proteomes" id="UP001415857"/>
    </source>
</evidence>
<gene>
    <name evidence="10" type="ORF">L1049_026002</name>
</gene>
<dbReference type="InterPro" id="IPR013083">
    <property type="entry name" value="Znf_RING/FYVE/PHD"/>
</dbReference>
<evidence type="ECO:0000313" key="10">
    <source>
        <dbReference type="EMBL" id="KAK9270423.1"/>
    </source>
</evidence>
<dbReference type="Pfam" id="PF13639">
    <property type="entry name" value="zf-RING_2"/>
    <property type="match status" value="1"/>
</dbReference>
<evidence type="ECO:0000256" key="3">
    <source>
        <dbReference type="ARBA" id="ARBA00022679"/>
    </source>
</evidence>
<protein>
    <recommendedName>
        <fullName evidence="2">RING-type E3 ubiquitin transferase</fullName>
        <ecNumber evidence="2">2.3.2.27</ecNumber>
    </recommendedName>
</protein>
<keyword evidence="11" id="KW-1185">Reference proteome</keyword>
<dbReference type="FunFam" id="3.30.40.10:FF:000022">
    <property type="entry name" value="E3 ubiquitin-protein ligase RING1-like"/>
    <property type="match status" value="1"/>
</dbReference>
<dbReference type="EC" id="2.3.2.27" evidence="2"/>
<keyword evidence="4" id="KW-0479">Metal-binding</keyword>
<keyword evidence="3" id="KW-0808">Transferase</keyword>